<sequence>MQNASTYKLCNFYNECVKFRYFATCNLQHLVQLPLKTKEREKILKKIKLWWNGSSGTSLVYIYVCVYIMHFTHMHIHNDNNLHGRVLNCMWVRIGKCRCGELRESMAVANNYQQHATCHFHQTPNITQTNVT</sequence>
<reference evidence="2" key="1">
    <citation type="submission" date="2020-11" db="EMBL/GenBank/DDBJ databases">
        <authorList>
            <person name="Whitehead M."/>
        </authorList>
    </citation>
    <scope>NUCLEOTIDE SEQUENCE</scope>
    <source>
        <strain evidence="2">EGII</strain>
    </source>
</reference>
<dbReference type="AlphaFoldDB" id="A0A811V9B8"/>
<keyword evidence="1" id="KW-0812">Transmembrane</keyword>
<evidence type="ECO:0000256" key="1">
    <source>
        <dbReference type="SAM" id="Phobius"/>
    </source>
</evidence>
<dbReference type="EMBL" id="CAJHJT010000056">
    <property type="protein sequence ID" value="CAD7011551.1"/>
    <property type="molecule type" value="Genomic_DNA"/>
</dbReference>
<keyword evidence="3" id="KW-1185">Reference proteome</keyword>
<evidence type="ECO:0000313" key="2">
    <source>
        <dbReference type="EMBL" id="CAD7011551.1"/>
    </source>
</evidence>
<organism evidence="2 3">
    <name type="scientific">Ceratitis capitata</name>
    <name type="common">Mediterranean fruit fly</name>
    <name type="synonym">Tephritis capitata</name>
    <dbReference type="NCBI Taxonomy" id="7213"/>
    <lineage>
        <taxon>Eukaryota</taxon>
        <taxon>Metazoa</taxon>
        <taxon>Ecdysozoa</taxon>
        <taxon>Arthropoda</taxon>
        <taxon>Hexapoda</taxon>
        <taxon>Insecta</taxon>
        <taxon>Pterygota</taxon>
        <taxon>Neoptera</taxon>
        <taxon>Endopterygota</taxon>
        <taxon>Diptera</taxon>
        <taxon>Brachycera</taxon>
        <taxon>Muscomorpha</taxon>
        <taxon>Tephritoidea</taxon>
        <taxon>Tephritidae</taxon>
        <taxon>Ceratitis</taxon>
        <taxon>Ceratitis</taxon>
    </lineage>
</organism>
<feature type="transmembrane region" description="Helical" evidence="1">
    <location>
        <begin position="49"/>
        <end position="69"/>
    </location>
</feature>
<accession>A0A811V9B8</accession>
<proteinExistence type="predicted"/>
<gene>
    <name evidence="2" type="ORF">CCAP1982_LOCUS19639</name>
</gene>
<dbReference type="Proteomes" id="UP000606786">
    <property type="component" value="Unassembled WGS sequence"/>
</dbReference>
<keyword evidence="1" id="KW-1133">Transmembrane helix</keyword>
<name>A0A811V9B8_CERCA</name>
<evidence type="ECO:0000313" key="3">
    <source>
        <dbReference type="Proteomes" id="UP000606786"/>
    </source>
</evidence>
<protein>
    <submittedName>
        <fullName evidence="2">(Mediterranean fruit fly) hypothetical protein</fullName>
    </submittedName>
</protein>
<keyword evidence="1" id="KW-0472">Membrane</keyword>
<comment type="caution">
    <text evidence="2">The sequence shown here is derived from an EMBL/GenBank/DDBJ whole genome shotgun (WGS) entry which is preliminary data.</text>
</comment>